<reference evidence="1" key="1">
    <citation type="submission" date="2014-09" db="EMBL/GenBank/DDBJ databases">
        <authorList>
            <person name="Magalhaes I.L.F."/>
            <person name="Oliveira U."/>
            <person name="Santos F.R."/>
            <person name="Vidigal T.H.D.A."/>
            <person name="Brescovit A.D."/>
            <person name="Santos A.J."/>
        </authorList>
    </citation>
    <scope>NUCLEOTIDE SEQUENCE</scope>
    <source>
        <tissue evidence="1">Shoot tissue taken approximately 20 cm above the soil surface</tissue>
    </source>
</reference>
<sequence>MCLPRLAQNYPLCAPSSFQF</sequence>
<protein>
    <submittedName>
        <fullName evidence="1">Uncharacterized protein</fullName>
    </submittedName>
</protein>
<proteinExistence type="predicted"/>
<name>A0A0A9C0H8_ARUDO</name>
<accession>A0A0A9C0H8</accession>
<evidence type="ECO:0000313" key="1">
    <source>
        <dbReference type="EMBL" id="JAD69051.1"/>
    </source>
</evidence>
<dbReference type="AlphaFoldDB" id="A0A0A9C0H8"/>
<dbReference type="EMBL" id="GBRH01228844">
    <property type="protein sequence ID" value="JAD69051.1"/>
    <property type="molecule type" value="Transcribed_RNA"/>
</dbReference>
<organism evidence="1">
    <name type="scientific">Arundo donax</name>
    <name type="common">Giant reed</name>
    <name type="synonym">Donax arundinaceus</name>
    <dbReference type="NCBI Taxonomy" id="35708"/>
    <lineage>
        <taxon>Eukaryota</taxon>
        <taxon>Viridiplantae</taxon>
        <taxon>Streptophyta</taxon>
        <taxon>Embryophyta</taxon>
        <taxon>Tracheophyta</taxon>
        <taxon>Spermatophyta</taxon>
        <taxon>Magnoliopsida</taxon>
        <taxon>Liliopsida</taxon>
        <taxon>Poales</taxon>
        <taxon>Poaceae</taxon>
        <taxon>PACMAD clade</taxon>
        <taxon>Arundinoideae</taxon>
        <taxon>Arundineae</taxon>
        <taxon>Arundo</taxon>
    </lineage>
</organism>
<reference evidence="1" key="2">
    <citation type="journal article" date="2015" name="Data Brief">
        <title>Shoot transcriptome of the giant reed, Arundo donax.</title>
        <authorList>
            <person name="Barrero R.A."/>
            <person name="Guerrero F.D."/>
            <person name="Moolhuijzen P."/>
            <person name="Goolsby J.A."/>
            <person name="Tidwell J."/>
            <person name="Bellgard S.E."/>
            <person name="Bellgard M.I."/>
        </authorList>
    </citation>
    <scope>NUCLEOTIDE SEQUENCE</scope>
    <source>
        <tissue evidence="1">Shoot tissue taken approximately 20 cm above the soil surface</tissue>
    </source>
</reference>